<proteinExistence type="predicted"/>
<evidence type="ECO:0000313" key="2">
    <source>
        <dbReference type="Proteomes" id="UP000324222"/>
    </source>
</evidence>
<keyword evidence="2" id="KW-1185">Reference proteome</keyword>
<sequence length="78" mass="8507">MLNFRRLAAGTGIYWDKGRAYVLVVINRSAGGHRAEEEAVRCQETHVELAGVVCVCAPCSPATPRRLNTANVHKDTKA</sequence>
<gene>
    <name evidence="1" type="ORF">E2C01_094270</name>
</gene>
<protein>
    <submittedName>
        <fullName evidence="1">Uncharacterized protein</fullName>
    </submittedName>
</protein>
<evidence type="ECO:0000313" key="1">
    <source>
        <dbReference type="EMBL" id="MPC98884.1"/>
    </source>
</evidence>
<comment type="caution">
    <text evidence="1">The sequence shown here is derived from an EMBL/GenBank/DDBJ whole genome shotgun (WGS) entry which is preliminary data.</text>
</comment>
<accession>A0A5B7K2N3</accession>
<organism evidence="1 2">
    <name type="scientific">Portunus trituberculatus</name>
    <name type="common">Swimming crab</name>
    <name type="synonym">Neptunus trituberculatus</name>
    <dbReference type="NCBI Taxonomy" id="210409"/>
    <lineage>
        <taxon>Eukaryota</taxon>
        <taxon>Metazoa</taxon>
        <taxon>Ecdysozoa</taxon>
        <taxon>Arthropoda</taxon>
        <taxon>Crustacea</taxon>
        <taxon>Multicrustacea</taxon>
        <taxon>Malacostraca</taxon>
        <taxon>Eumalacostraca</taxon>
        <taxon>Eucarida</taxon>
        <taxon>Decapoda</taxon>
        <taxon>Pleocyemata</taxon>
        <taxon>Brachyura</taxon>
        <taxon>Eubrachyura</taxon>
        <taxon>Portunoidea</taxon>
        <taxon>Portunidae</taxon>
        <taxon>Portuninae</taxon>
        <taxon>Portunus</taxon>
    </lineage>
</organism>
<dbReference type="Proteomes" id="UP000324222">
    <property type="component" value="Unassembled WGS sequence"/>
</dbReference>
<dbReference type="AlphaFoldDB" id="A0A5B7K2N3"/>
<name>A0A5B7K2N3_PORTR</name>
<reference evidence="1 2" key="1">
    <citation type="submission" date="2019-05" db="EMBL/GenBank/DDBJ databases">
        <title>Another draft genome of Portunus trituberculatus and its Hox gene families provides insights of decapod evolution.</title>
        <authorList>
            <person name="Jeong J.-H."/>
            <person name="Song I."/>
            <person name="Kim S."/>
            <person name="Choi T."/>
            <person name="Kim D."/>
            <person name="Ryu S."/>
            <person name="Kim W."/>
        </authorList>
    </citation>
    <scope>NUCLEOTIDE SEQUENCE [LARGE SCALE GENOMIC DNA]</scope>
    <source>
        <tissue evidence="1">Muscle</tissue>
    </source>
</reference>
<dbReference type="EMBL" id="VSRR010116008">
    <property type="protein sequence ID" value="MPC98884.1"/>
    <property type="molecule type" value="Genomic_DNA"/>
</dbReference>